<dbReference type="InterPro" id="IPR003961">
    <property type="entry name" value="FN3_dom"/>
</dbReference>
<dbReference type="SMART" id="SM00060">
    <property type="entry name" value="FN3"/>
    <property type="match status" value="1"/>
</dbReference>
<dbReference type="SUPFAM" id="SSF49452">
    <property type="entry name" value="Starch-binding domain-like"/>
    <property type="match status" value="1"/>
</dbReference>
<dbReference type="GO" id="GO:0042803">
    <property type="term" value="F:protein homodimerization activity"/>
    <property type="evidence" value="ECO:0007669"/>
    <property type="project" value="TreeGrafter"/>
</dbReference>
<dbReference type="SUPFAM" id="SSF49464">
    <property type="entry name" value="Carboxypeptidase regulatory domain-like"/>
    <property type="match status" value="1"/>
</dbReference>
<dbReference type="GO" id="GO:0007157">
    <property type="term" value="P:heterophilic cell-cell adhesion via plasma membrane cell adhesion molecules"/>
    <property type="evidence" value="ECO:0007669"/>
    <property type="project" value="TreeGrafter"/>
</dbReference>
<feature type="domain" description="SLH" evidence="7">
    <location>
        <begin position="40"/>
        <end position="103"/>
    </location>
</feature>
<dbReference type="PROSITE" id="PS50853">
    <property type="entry name" value="FN3"/>
    <property type="match status" value="1"/>
</dbReference>
<keyword evidence="5" id="KW-0732">Signal</keyword>
<gene>
    <name evidence="8" type="ORF">OMP38_33190</name>
</gene>
<dbReference type="InterPro" id="IPR057627">
    <property type="entry name" value="FN-plug_TEN1-4"/>
</dbReference>
<keyword evidence="3" id="KW-1015">Disulfide bond</keyword>
<dbReference type="InterPro" id="IPR036116">
    <property type="entry name" value="FN3_sf"/>
</dbReference>
<proteinExistence type="predicted"/>
<protein>
    <submittedName>
        <fullName evidence="8">S-layer homology domain-containing protein</fullName>
    </submittedName>
</protein>
<evidence type="ECO:0000256" key="1">
    <source>
        <dbReference type="ARBA" id="ARBA00022536"/>
    </source>
</evidence>
<dbReference type="GO" id="GO:0030246">
    <property type="term" value="F:carbohydrate binding"/>
    <property type="evidence" value="ECO:0007669"/>
    <property type="project" value="InterPro"/>
</dbReference>
<dbReference type="Gene3D" id="2.60.40.10">
    <property type="entry name" value="Immunoglobulins"/>
    <property type="match status" value="1"/>
</dbReference>
<dbReference type="PANTHER" id="PTHR11219:SF69">
    <property type="entry name" value="TENEURIN-A"/>
    <property type="match status" value="1"/>
</dbReference>
<dbReference type="Pfam" id="PF00041">
    <property type="entry name" value="fn3"/>
    <property type="match status" value="1"/>
</dbReference>
<keyword evidence="2" id="KW-0677">Repeat</keyword>
<comment type="caution">
    <text evidence="8">The sequence shown here is derived from an EMBL/GenBank/DDBJ whole genome shotgun (WGS) entry which is preliminary data.</text>
</comment>
<dbReference type="InterPro" id="IPR013783">
    <property type="entry name" value="Ig-like_fold"/>
</dbReference>
<dbReference type="Proteomes" id="UP001153387">
    <property type="component" value="Unassembled WGS sequence"/>
</dbReference>
<dbReference type="RefSeq" id="WP_277568839.1">
    <property type="nucleotide sequence ID" value="NZ_JAPDHZ010000008.1"/>
</dbReference>
<dbReference type="InterPro" id="IPR013784">
    <property type="entry name" value="Carb-bd-like_fold"/>
</dbReference>
<evidence type="ECO:0000259" key="6">
    <source>
        <dbReference type="PROSITE" id="PS50853"/>
    </source>
</evidence>
<dbReference type="PROSITE" id="PS51272">
    <property type="entry name" value="SLH"/>
    <property type="match status" value="3"/>
</dbReference>
<evidence type="ECO:0000256" key="4">
    <source>
        <dbReference type="SAM" id="MobiDB-lite"/>
    </source>
</evidence>
<reference evidence="8 9" key="1">
    <citation type="submission" date="2022-10" db="EMBL/GenBank/DDBJ databases">
        <title>Comparative genomic analysis of Cohnella hashimotonis sp. nov., isolated from the International Space Station.</title>
        <authorList>
            <person name="Simpson A."/>
            <person name="Venkateswaran K."/>
        </authorList>
    </citation>
    <scope>NUCLEOTIDE SEQUENCE [LARGE SCALE GENOMIC DNA]</scope>
    <source>
        <strain evidence="8 9">DSM 18997</strain>
    </source>
</reference>
<feature type="compositionally biased region" description="Basic and acidic residues" evidence="4">
    <location>
        <begin position="1389"/>
        <end position="1403"/>
    </location>
</feature>
<dbReference type="PANTHER" id="PTHR11219">
    <property type="entry name" value="TENEURIN AND N-ACETYLGLUCOSAMINE-1-PHOSPHODIESTER ALPHA-N-ACETYLGLUCOSAMINIDASE"/>
    <property type="match status" value="1"/>
</dbReference>
<feature type="domain" description="SLH" evidence="7">
    <location>
        <begin position="104"/>
        <end position="160"/>
    </location>
</feature>
<feature type="region of interest" description="Disordered" evidence="4">
    <location>
        <begin position="528"/>
        <end position="560"/>
    </location>
</feature>
<dbReference type="SUPFAM" id="SSF49265">
    <property type="entry name" value="Fibronectin type III"/>
    <property type="match status" value="1"/>
</dbReference>
<evidence type="ECO:0000259" key="7">
    <source>
        <dbReference type="PROSITE" id="PS51272"/>
    </source>
</evidence>
<sequence>MMLAVTLLLLLQTAVPDSGFAAGGVNVTGAGTSPGTSDRSGMPSWTDAVPDWAQREVAELAEAGIFAGYEDGAFGAAKTITRAEIAVVSSRLADVLGIEPSDQTLSFTDVTDQWFADEVRHAARLGIVAGEPGGLFRPLAPVKRQEAAVMLGNLMKQDAQHAPSFRDRDAIPAWAASSVAKLQEAEVLTGYEDGTFGGTRELTRAEAAVIVHRTWQVLKPASATSFAVTAKAADGTLMKDAEIAIHAAGKRAYLLRGLTDGNGVYHAKLPFGSYDVYAVGAGAVGYVQVVFSKENASAQVITRQAAVLEGTIVDSNGAPAAGVVAAFTTNPTFYAVTGTDGSYSAYVLPEKTYRLSLIDDPRIRELVKKSGKPELALSSAERSAVSVALLDSGESASVDCGCTKADVTGTFTAPKAGERLGIGTILASGAAYAPNAGGGTSTGGGPVRDVIPPAVPTGLTAEPEERAVRLGWTANSESDLAGYKVYASTDSGVSWDSGTATGKVTGYTVSGLTNGVTYTFALTAYDTNGNESGRSQPVNAVPGNQGEDLPPDDPSKTAEPVPFSGFPSFHSTVDFLYTGDNPIQTGVAPGAIQEESAAVLRGKVTDKQGSALSGVAISVLNEERWGQTLSRSDGRFDMVVGGGALLTVKYEKAGYMTVQRQISTIPGDYNVLDDVVLTAYDTKVTTLDLQHANGPQVAQGSPVTDELGTRQSTVFVPKGTEAVMKLPDGTEVPLPGMHFRSTEYTVGENGPKAMPGELPSFVGYTYAVELSADEAIAAGATEVRFNQPVYHYVDNFLNFHVGETVPIGYYDRSLGQWIPSDNGRIIGITDIASGLAMVDIDGNGEADSDDAMLAIGLDEEERRELAKLYAPGKSLWRVPIPHFTPWDCNWPYGPPPDAEPPIDKGPNANIPEQEEGPCEQAGSIIGCQNQSLGERIPIAGTPYTLNYRSDRTPGYKERSRLEIPISGDSIPASMLGMRLQVAIAGKLIEKNFPAAANVTYLFDWDGKDAYNRQLVGSHNYTVTVSYQYGLNYYSSSSEFDRSFGRVATASIIGQRGATTISLTREWRGKLESPSNPFAEAGIAGWSLDPQRVYDPNSQVLYMGDGTKQQHMSAAYTEMNYYGNPGVPGSVVLGPEYQVEFPDMGEGQDRSIYIGFNKSLTRYFFKRARDGTLTKAGQYESGSIISPAMADAKGTLCLYDWARHQIMRKRPSDSEFLPIVGTFFADGSATETLPDGARALDVKLRTVNDIMPMADGSVYFTSYPATAAGFTLYKLAADGTIQVMSNAQVTGKDSGPADKDGIGGVSKIKAGRNGELYVMDVMGGRQPSPRASNQCGWHLDAGTGQSGPRSAGNACAGAWCSGGRGTVSSKQLLSGPSGSYLFPALQSARHLPDAGGRNRREIRSARSSRKFKFS</sequence>
<dbReference type="EMBL" id="JAPDHZ010000008">
    <property type="protein sequence ID" value="MDG0795141.1"/>
    <property type="molecule type" value="Genomic_DNA"/>
</dbReference>
<dbReference type="Pfam" id="PF24329">
    <property type="entry name" value="FN-plug_TEN1-4"/>
    <property type="match status" value="1"/>
</dbReference>
<dbReference type="Pfam" id="PF00395">
    <property type="entry name" value="SLH"/>
    <property type="match status" value="3"/>
</dbReference>
<dbReference type="Pfam" id="PF25020">
    <property type="entry name" value="TTR_TEN1-4"/>
    <property type="match status" value="1"/>
</dbReference>
<dbReference type="GO" id="GO:0046982">
    <property type="term" value="F:protein heterodimerization activity"/>
    <property type="evidence" value="ECO:0007669"/>
    <property type="project" value="TreeGrafter"/>
</dbReference>
<dbReference type="CDD" id="cd00063">
    <property type="entry name" value="FN3"/>
    <property type="match status" value="1"/>
</dbReference>
<feature type="region of interest" description="Disordered" evidence="4">
    <location>
        <begin position="1388"/>
        <end position="1413"/>
    </location>
</feature>
<organism evidence="8 9">
    <name type="scientific">Cohnella ginsengisoli</name>
    <dbReference type="NCBI Taxonomy" id="425004"/>
    <lineage>
        <taxon>Bacteria</taxon>
        <taxon>Bacillati</taxon>
        <taxon>Bacillota</taxon>
        <taxon>Bacilli</taxon>
        <taxon>Bacillales</taxon>
        <taxon>Paenibacillaceae</taxon>
        <taxon>Cohnella</taxon>
    </lineage>
</organism>
<feature type="compositionally biased region" description="Polar residues" evidence="4">
    <location>
        <begin position="528"/>
        <end position="538"/>
    </location>
</feature>
<name>A0A9X4QR03_9BACL</name>
<feature type="domain" description="SLH" evidence="7">
    <location>
        <begin position="162"/>
        <end position="225"/>
    </location>
</feature>
<feature type="signal peptide" evidence="5">
    <location>
        <begin position="1"/>
        <end position="21"/>
    </location>
</feature>
<dbReference type="GO" id="GO:0050839">
    <property type="term" value="F:cell adhesion molecule binding"/>
    <property type="evidence" value="ECO:0007669"/>
    <property type="project" value="TreeGrafter"/>
</dbReference>
<keyword evidence="1" id="KW-0245">EGF-like domain</keyword>
<evidence type="ECO:0000256" key="5">
    <source>
        <dbReference type="SAM" id="SignalP"/>
    </source>
</evidence>
<dbReference type="InterPro" id="IPR008969">
    <property type="entry name" value="CarboxyPept-like_regulatory"/>
</dbReference>
<dbReference type="InterPro" id="IPR051216">
    <property type="entry name" value="Teneurin"/>
</dbReference>
<dbReference type="InterPro" id="IPR056820">
    <property type="entry name" value="TEN_TTR-like"/>
</dbReference>
<evidence type="ECO:0000256" key="3">
    <source>
        <dbReference type="ARBA" id="ARBA00023157"/>
    </source>
</evidence>
<evidence type="ECO:0000313" key="9">
    <source>
        <dbReference type="Proteomes" id="UP001153387"/>
    </source>
</evidence>
<dbReference type="InterPro" id="IPR001119">
    <property type="entry name" value="SLH_dom"/>
</dbReference>
<accession>A0A9X4QR03</accession>
<feature type="domain" description="Fibronectin type-III" evidence="6">
    <location>
        <begin position="452"/>
        <end position="545"/>
    </location>
</feature>
<feature type="chain" id="PRO_5040926471" evidence="5">
    <location>
        <begin position="22"/>
        <end position="1413"/>
    </location>
</feature>
<evidence type="ECO:0000256" key="2">
    <source>
        <dbReference type="ARBA" id="ARBA00022737"/>
    </source>
</evidence>
<keyword evidence="9" id="KW-1185">Reference proteome</keyword>
<evidence type="ECO:0000313" key="8">
    <source>
        <dbReference type="EMBL" id="MDG0795141.1"/>
    </source>
</evidence>